<dbReference type="GO" id="GO:0005576">
    <property type="term" value="C:extracellular region"/>
    <property type="evidence" value="ECO:0007669"/>
    <property type="project" value="UniProtKB-SubCell"/>
</dbReference>
<feature type="region of interest" description="Disordered" evidence="8">
    <location>
        <begin position="34"/>
        <end position="72"/>
    </location>
</feature>
<dbReference type="HOGENOM" id="CLU_1847224_0_0_1"/>
<dbReference type="OrthoDB" id="6360815at2759"/>
<keyword evidence="4" id="KW-0964">Secreted</keyword>
<evidence type="ECO:0000256" key="5">
    <source>
        <dbReference type="ARBA" id="ARBA00022685"/>
    </source>
</evidence>
<evidence type="ECO:0000256" key="8">
    <source>
        <dbReference type="SAM" id="MobiDB-lite"/>
    </source>
</evidence>
<evidence type="ECO:0000256" key="6">
    <source>
        <dbReference type="ARBA" id="ARBA00022815"/>
    </source>
</evidence>
<dbReference type="PhylomeDB" id="B3LYZ4"/>
<dbReference type="STRING" id="7217.B3LYZ4"/>
<keyword evidence="10" id="KW-1185">Reference proteome</keyword>
<evidence type="ECO:0000256" key="4">
    <source>
        <dbReference type="ARBA" id="ARBA00022525"/>
    </source>
</evidence>
<dbReference type="AlphaFoldDB" id="B3LYZ4"/>
<dbReference type="CTD" id="45845"/>
<dbReference type="KEGG" id="dan:6502654"/>
<gene>
    <name evidence="9" type="primary">Dana\GF19919</name>
    <name evidence="9" type="synonym">dana_GLEANR_22325</name>
    <name evidence="9" type="ORF">GF19919</name>
</gene>
<dbReference type="Pfam" id="PF08257">
    <property type="entry name" value="Sulfakinin"/>
    <property type="match status" value="2"/>
</dbReference>
<dbReference type="PROSITE" id="PS00259">
    <property type="entry name" value="GASTRIN"/>
    <property type="match status" value="1"/>
</dbReference>
<dbReference type="InParanoid" id="B3LYZ4"/>
<reference evidence="9 10" key="1">
    <citation type="journal article" date="2007" name="Nature">
        <title>Evolution of genes and genomes on the Drosophila phylogeny.</title>
        <authorList>
            <consortium name="Drosophila 12 Genomes Consortium"/>
            <person name="Clark A.G."/>
            <person name="Eisen M.B."/>
            <person name="Smith D.R."/>
            <person name="Bergman C.M."/>
            <person name="Oliver B."/>
            <person name="Markow T.A."/>
            <person name="Kaufman T.C."/>
            <person name="Kellis M."/>
            <person name="Gelbart W."/>
            <person name="Iyer V.N."/>
            <person name="Pollard D.A."/>
            <person name="Sackton T.B."/>
            <person name="Larracuente A.M."/>
            <person name="Singh N.D."/>
            <person name="Abad J.P."/>
            <person name="Abt D.N."/>
            <person name="Adryan B."/>
            <person name="Aguade M."/>
            <person name="Akashi H."/>
            <person name="Anderson W.W."/>
            <person name="Aquadro C.F."/>
            <person name="Ardell D.H."/>
            <person name="Arguello R."/>
            <person name="Artieri C.G."/>
            <person name="Barbash D.A."/>
            <person name="Barker D."/>
            <person name="Barsanti P."/>
            <person name="Batterham P."/>
            <person name="Batzoglou S."/>
            <person name="Begun D."/>
            <person name="Bhutkar A."/>
            <person name="Blanco E."/>
            <person name="Bosak S.A."/>
            <person name="Bradley R.K."/>
            <person name="Brand A.D."/>
            <person name="Brent M.R."/>
            <person name="Brooks A.N."/>
            <person name="Brown R.H."/>
            <person name="Butlin R.K."/>
            <person name="Caggese C."/>
            <person name="Calvi B.R."/>
            <person name="Bernardo de Carvalho A."/>
            <person name="Caspi A."/>
            <person name="Castrezana S."/>
            <person name="Celniker S.E."/>
            <person name="Chang J.L."/>
            <person name="Chapple C."/>
            <person name="Chatterji S."/>
            <person name="Chinwalla A."/>
            <person name="Civetta A."/>
            <person name="Clifton S.W."/>
            <person name="Comeron J.M."/>
            <person name="Costello J.C."/>
            <person name="Coyne J.A."/>
            <person name="Daub J."/>
            <person name="David R.G."/>
            <person name="Delcher A.L."/>
            <person name="Delehaunty K."/>
            <person name="Do C.B."/>
            <person name="Ebling H."/>
            <person name="Edwards K."/>
            <person name="Eickbush T."/>
            <person name="Evans J.D."/>
            <person name="Filipski A."/>
            <person name="Findeiss S."/>
            <person name="Freyhult E."/>
            <person name="Fulton L."/>
            <person name="Fulton R."/>
            <person name="Garcia A.C."/>
            <person name="Gardiner A."/>
            <person name="Garfield D.A."/>
            <person name="Garvin B.E."/>
            <person name="Gibson G."/>
            <person name="Gilbert D."/>
            <person name="Gnerre S."/>
            <person name="Godfrey J."/>
            <person name="Good R."/>
            <person name="Gotea V."/>
            <person name="Gravely B."/>
            <person name="Greenberg A.J."/>
            <person name="Griffiths-Jones S."/>
            <person name="Gross S."/>
            <person name="Guigo R."/>
            <person name="Gustafson E.A."/>
            <person name="Haerty W."/>
            <person name="Hahn M.W."/>
            <person name="Halligan D.L."/>
            <person name="Halpern A.L."/>
            <person name="Halter G.M."/>
            <person name="Han M.V."/>
            <person name="Heger A."/>
            <person name="Hillier L."/>
            <person name="Hinrichs A.S."/>
            <person name="Holmes I."/>
            <person name="Hoskins R.A."/>
            <person name="Hubisz M.J."/>
            <person name="Hultmark D."/>
            <person name="Huntley M.A."/>
            <person name="Jaffe D.B."/>
            <person name="Jagadeeshan S."/>
            <person name="Jeck W.R."/>
            <person name="Johnson J."/>
            <person name="Jones C.D."/>
            <person name="Jordan W.C."/>
            <person name="Karpen G.H."/>
            <person name="Kataoka E."/>
            <person name="Keightley P.D."/>
            <person name="Kheradpour P."/>
            <person name="Kirkness E.F."/>
            <person name="Koerich L.B."/>
            <person name="Kristiansen K."/>
            <person name="Kudrna D."/>
            <person name="Kulathinal R.J."/>
            <person name="Kumar S."/>
            <person name="Kwok R."/>
            <person name="Lander E."/>
            <person name="Langley C.H."/>
            <person name="Lapoint R."/>
            <person name="Lazzaro B.P."/>
            <person name="Lee S.J."/>
            <person name="Levesque L."/>
            <person name="Li R."/>
            <person name="Lin C.F."/>
            <person name="Lin M.F."/>
            <person name="Lindblad-Toh K."/>
            <person name="Llopart A."/>
            <person name="Long M."/>
            <person name="Low L."/>
            <person name="Lozovsky E."/>
            <person name="Lu J."/>
            <person name="Luo M."/>
            <person name="Machado C.A."/>
            <person name="Makalowski W."/>
            <person name="Marzo M."/>
            <person name="Matsuda M."/>
            <person name="Matzkin L."/>
            <person name="McAllister B."/>
            <person name="McBride C.S."/>
            <person name="McKernan B."/>
            <person name="McKernan K."/>
            <person name="Mendez-Lago M."/>
            <person name="Minx P."/>
            <person name="Mollenhauer M.U."/>
            <person name="Montooth K."/>
            <person name="Mount S.M."/>
            <person name="Mu X."/>
            <person name="Myers E."/>
            <person name="Negre B."/>
            <person name="Newfeld S."/>
            <person name="Nielsen R."/>
            <person name="Noor M.A."/>
            <person name="O'Grady P."/>
            <person name="Pachter L."/>
            <person name="Papaceit M."/>
            <person name="Parisi M.J."/>
            <person name="Parisi M."/>
            <person name="Parts L."/>
            <person name="Pedersen J.S."/>
            <person name="Pesole G."/>
            <person name="Phillippy A.M."/>
            <person name="Ponting C.P."/>
            <person name="Pop M."/>
            <person name="Porcelli D."/>
            <person name="Powell J.R."/>
            <person name="Prohaska S."/>
            <person name="Pruitt K."/>
            <person name="Puig M."/>
            <person name="Quesneville H."/>
            <person name="Ram K.R."/>
            <person name="Rand D."/>
            <person name="Rasmussen M.D."/>
            <person name="Reed L.K."/>
            <person name="Reenan R."/>
            <person name="Reily A."/>
            <person name="Remington K.A."/>
            <person name="Rieger T.T."/>
            <person name="Ritchie M.G."/>
            <person name="Robin C."/>
            <person name="Rogers Y.H."/>
            <person name="Rohde C."/>
            <person name="Rozas J."/>
            <person name="Rubenfield M.J."/>
            <person name="Ruiz A."/>
            <person name="Russo S."/>
            <person name="Salzberg S.L."/>
            <person name="Sanchez-Gracia A."/>
            <person name="Saranga D.J."/>
            <person name="Sato H."/>
            <person name="Schaeffer S.W."/>
            <person name="Schatz M.C."/>
            <person name="Schlenke T."/>
            <person name="Schwartz R."/>
            <person name="Segarra C."/>
            <person name="Singh R.S."/>
            <person name="Sirot L."/>
            <person name="Sirota M."/>
            <person name="Sisneros N.B."/>
            <person name="Smith C.D."/>
            <person name="Smith T.F."/>
            <person name="Spieth J."/>
            <person name="Stage D.E."/>
            <person name="Stark A."/>
            <person name="Stephan W."/>
            <person name="Strausberg R.L."/>
            <person name="Strempel S."/>
            <person name="Sturgill D."/>
            <person name="Sutton G."/>
            <person name="Sutton G.G."/>
            <person name="Tao W."/>
            <person name="Teichmann S."/>
            <person name="Tobari Y.N."/>
            <person name="Tomimura Y."/>
            <person name="Tsolas J.M."/>
            <person name="Valente V.L."/>
            <person name="Venter E."/>
            <person name="Venter J.C."/>
            <person name="Vicario S."/>
            <person name="Vieira F.G."/>
            <person name="Vilella A.J."/>
            <person name="Villasante A."/>
            <person name="Walenz B."/>
            <person name="Wang J."/>
            <person name="Wasserman M."/>
            <person name="Watts T."/>
            <person name="Wilson D."/>
            <person name="Wilson R.K."/>
            <person name="Wing R.A."/>
            <person name="Wolfner M.F."/>
            <person name="Wong A."/>
            <person name="Wong G.K."/>
            <person name="Wu C.I."/>
            <person name="Wu G."/>
            <person name="Yamamoto D."/>
            <person name="Yang H.P."/>
            <person name="Yang S.P."/>
            <person name="Yorke J.A."/>
            <person name="Yoshida K."/>
            <person name="Zdobnov E."/>
            <person name="Zhang P."/>
            <person name="Zhang Y."/>
            <person name="Zimin A.V."/>
            <person name="Baldwin J."/>
            <person name="Abdouelleil A."/>
            <person name="Abdulkadir J."/>
            <person name="Abebe A."/>
            <person name="Abera B."/>
            <person name="Abreu J."/>
            <person name="Acer S.C."/>
            <person name="Aftuck L."/>
            <person name="Alexander A."/>
            <person name="An P."/>
            <person name="Anderson E."/>
            <person name="Anderson S."/>
            <person name="Arachi H."/>
            <person name="Azer M."/>
            <person name="Bachantsang P."/>
            <person name="Barry A."/>
            <person name="Bayul T."/>
            <person name="Berlin A."/>
            <person name="Bessette D."/>
            <person name="Bloom T."/>
            <person name="Blye J."/>
            <person name="Boguslavskiy L."/>
            <person name="Bonnet C."/>
            <person name="Boukhgalter B."/>
            <person name="Bourzgui I."/>
            <person name="Brown A."/>
            <person name="Cahill P."/>
            <person name="Channer S."/>
            <person name="Cheshatsang Y."/>
            <person name="Chuda L."/>
            <person name="Citroen M."/>
            <person name="Collymore A."/>
            <person name="Cooke P."/>
            <person name="Costello M."/>
            <person name="D'Aco K."/>
            <person name="Daza R."/>
            <person name="De Haan G."/>
            <person name="DeGray S."/>
            <person name="DeMaso C."/>
            <person name="Dhargay N."/>
            <person name="Dooley K."/>
            <person name="Dooley E."/>
            <person name="Doricent M."/>
            <person name="Dorje P."/>
            <person name="Dorjee K."/>
            <person name="Dupes A."/>
            <person name="Elong R."/>
            <person name="Falk J."/>
            <person name="Farina A."/>
            <person name="Faro S."/>
            <person name="Ferguson D."/>
            <person name="Fisher S."/>
            <person name="Foley C.D."/>
            <person name="Franke A."/>
            <person name="Friedrich D."/>
            <person name="Gadbois L."/>
            <person name="Gearin G."/>
            <person name="Gearin C.R."/>
            <person name="Giannoukos G."/>
            <person name="Goode T."/>
            <person name="Graham J."/>
            <person name="Grandbois E."/>
            <person name="Grewal S."/>
            <person name="Gyaltsen K."/>
            <person name="Hafez N."/>
            <person name="Hagos B."/>
            <person name="Hall J."/>
            <person name="Henson C."/>
            <person name="Hollinger A."/>
            <person name="Honan T."/>
            <person name="Huard M.D."/>
            <person name="Hughes L."/>
            <person name="Hurhula B."/>
            <person name="Husby M.E."/>
            <person name="Kamat A."/>
            <person name="Kanga B."/>
            <person name="Kashin S."/>
            <person name="Khazanovich D."/>
            <person name="Kisner P."/>
            <person name="Lance K."/>
            <person name="Lara M."/>
            <person name="Lee W."/>
            <person name="Lennon N."/>
            <person name="Letendre F."/>
            <person name="LeVine R."/>
            <person name="Lipovsky A."/>
            <person name="Liu X."/>
            <person name="Liu J."/>
            <person name="Liu S."/>
            <person name="Lokyitsang T."/>
            <person name="Lokyitsang Y."/>
            <person name="Lubonja R."/>
            <person name="Lui A."/>
            <person name="MacDonald P."/>
            <person name="Magnisalis V."/>
            <person name="Maru K."/>
            <person name="Matthews C."/>
            <person name="McCusker W."/>
            <person name="McDonough S."/>
            <person name="Mehta T."/>
            <person name="Meldrim J."/>
            <person name="Meneus L."/>
            <person name="Mihai O."/>
            <person name="Mihalev A."/>
            <person name="Mihova T."/>
            <person name="Mittelman R."/>
            <person name="Mlenga V."/>
            <person name="Montmayeur A."/>
            <person name="Mulrain L."/>
            <person name="Navidi A."/>
            <person name="Naylor J."/>
            <person name="Negash T."/>
            <person name="Nguyen T."/>
            <person name="Nguyen N."/>
            <person name="Nicol R."/>
            <person name="Norbu C."/>
            <person name="Norbu N."/>
            <person name="Novod N."/>
            <person name="O'Neill B."/>
            <person name="Osman S."/>
            <person name="Markiewicz E."/>
            <person name="Oyono O.L."/>
            <person name="Patti C."/>
            <person name="Phunkhang P."/>
            <person name="Pierre F."/>
            <person name="Priest M."/>
            <person name="Raghuraman S."/>
            <person name="Rege F."/>
            <person name="Reyes R."/>
            <person name="Rise C."/>
            <person name="Rogov P."/>
            <person name="Ross K."/>
            <person name="Ryan E."/>
            <person name="Settipalli S."/>
            <person name="Shea T."/>
            <person name="Sherpa N."/>
            <person name="Shi L."/>
            <person name="Shih D."/>
            <person name="Sparrow T."/>
            <person name="Spaulding J."/>
            <person name="Stalker J."/>
            <person name="Stange-Thomann N."/>
            <person name="Stavropoulos S."/>
            <person name="Stone C."/>
            <person name="Strader C."/>
            <person name="Tesfaye S."/>
            <person name="Thomson T."/>
            <person name="Thoulutsang Y."/>
            <person name="Thoulutsang D."/>
            <person name="Topham K."/>
            <person name="Topping I."/>
            <person name="Tsamla T."/>
            <person name="Vassiliev H."/>
            <person name="Vo A."/>
            <person name="Wangchuk T."/>
            <person name="Wangdi T."/>
            <person name="Weiand M."/>
            <person name="Wilkinson J."/>
            <person name="Wilson A."/>
            <person name="Yadav S."/>
            <person name="Young G."/>
            <person name="Yu Q."/>
            <person name="Zembek L."/>
            <person name="Zhong D."/>
            <person name="Zimmer A."/>
            <person name="Zwirko Z."/>
            <person name="Jaffe D.B."/>
            <person name="Alvarez P."/>
            <person name="Brockman W."/>
            <person name="Butler J."/>
            <person name="Chin C."/>
            <person name="Gnerre S."/>
            <person name="Grabherr M."/>
            <person name="Kleber M."/>
            <person name="Mauceli E."/>
            <person name="MacCallum I."/>
        </authorList>
    </citation>
    <scope>NUCLEOTIDE SEQUENCE [LARGE SCALE GENOMIC DNA]</scope>
    <source>
        <strain evidence="10">Tucson 14024-0371.13</strain>
    </source>
</reference>
<comment type="similarity">
    <text evidence="2">Belongs to the gastrin/cholecystokinin family.</text>
</comment>
<evidence type="ECO:0000313" key="9">
    <source>
        <dbReference type="EMBL" id="EDV41868.1"/>
    </source>
</evidence>
<sequence length="143" mass="16548">MGFRTWSRLAVLAIPLWAVAFYLLVVMPVPGHTASLGSGKEEQRQQDLETKIGTDSEQSNGYSRDTPFHSRFSNRRNQRSAGFVHRLPIFSRPIIPIELDLIMDTDEEIRPKTKRFDDYGHMRFGKRGGDDQFDDYGHMRFGR</sequence>
<dbReference type="Proteomes" id="UP000007801">
    <property type="component" value="Unassembled WGS sequence"/>
</dbReference>
<evidence type="ECO:0000256" key="3">
    <source>
        <dbReference type="ARBA" id="ARBA00021505"/>
    </source>
</evidence>
<dbReference type="GO" id="GO:0007218">
    <property type="term" value="P:neuropeptide signaling pathway"/>
    <property type="evidence" value="ECO:0007669"/>
    <property type="project" value="UniProtKB-KW"/>
</dbReference>
<evidence type="ECO:0000313" key="10">
    <source>
        <dbReference type="Proteomes" id="UP000007801"/>
    </source>
</evidence>
<feature type="compositionally biased region" description="Basic and acidic residues" evidence="8">
    <location>
        <begin position="39"/>
        <end position="54"/>
    </location>
</feature>
<dbReference type="InterPro" id="IPR013259">
    <property type="entry name" value="Sulfakinin"/>
</dbReference>
<keyword evidence="6" id="KW-0027">Amidation</keyword>
<evidence type="ECO:0000256" key="2">
    <source>
        <dbReference type="ARBA" id="ARBA00006273"/>
    </source>
</evidence>
<accession>B3LYZ4</accession>
<protein>
    <recommendedName>
        <fullName evidence="3">Drosulfakinins</fullName>
    </recommendedName>
</protein>
<dbReference type="FunCoup" id="B3LYZ4">
    <property type="interactions" value="97"/>
</dbReference>
<organism evidence="9 10">
    <name type="scientific">Drosophila ananassae</name>
    <name type="common">Fruit fly</name>
    <dbReference type="NCBI Taxonomy" id="7217"/>
    <lineage>
        <taxon>Eukaryota</taxon>
        <taxon>Metazoa</taxon>
        <taxon>Ecdysozoa</taxon>
        <taxon>Arthropoda</taxon>
        <taxon>Hexapoda</taxon>
        <taxon>Insecta</taxon>
        <taxon>Pterygota</taxon>
        <taxon>Neoptera</taxon>
        <taxon>Endopterygota</taxon>
        <taxon>Diptera</taxon>
        <taxon>Brachycera</taxon>
        <taxon>Muscomorpha</taxon>
        <taxon>Ephydroidea</taxon>
        <taxon>Drosophilidae</taxon>
        <taxon>Drosophila</taxon>
        <taxon>Sophophora</taxon>
    </lineage>
</organism>
<name>B3LYZ4_DROAN</name>
<evidence type="ECO:0000256" key="1">
    <source>
        <dbReference type="ARBA" id="ARBA00004613"/>
    </source>
</evidence>
<dbReference type="OMA" id="FGDRRNQ"/>
<dbReference type="EMBL" id="CH902617">
    <property type="protein sequence ID" value="EDV41868.1"/>
    <property type="molecule type" value="Genomic_DNA"/>
</dbReference>
<dbReference type="eggNOG" id="ENOG502SESC">
    <property type="taxonomic scope" value="Eukaryota"/>
</dbReference>
<keyword evidence="7" id="KW-0527">Neuropeptide</keyword>
<dbReference type="GeneID" id="6502654"/>
<comment type="subcellular location">
    <subcellularLocation>
        <location evidence="1">Secreted</location>
    </subcellularLocation>
</comment>
<proteinExistence type="inferred from homology"/>
<dbReference type="InterPro" id="IPR013152">
    <property type="entry name" value="Gastrin/cholecystokinin_CS"/>
</dbReference>
<keyword evidence="5" id="KW-0165">Cleavage on pair of basic residues</keyword>
<evidence type="ECO:0000256" key="7">
    <source>
        <dbReference type="ARBA" id="ARBA00023320"/>
    </source>
</evidence>